<proteinExistence type="predicted"/>
<name>A0A0H2UUP8_STRP3</name>
<evidence type="ECO:0008006" key="3">
    <source>
        <dbReference type="Google" id="ProtNLM"/>
    </source>
</evidence>
<dbReference type="RefSeq" id="WP_002984898.1">
    <property type="nucleotide sequence ID" value="NC_004070.1"/>
</dbReference>
<reference evidence="1 2" key="1">
    <citation type="journal article" date="2002" name="Proc. Natl. Acad. Sci. U.S.A.">
        <title>Genome sequence of a serotype M3 strain of group A Streptococcus: phage-encoded toxins, the high-virulence phenotype, and clone emergence.</title>
        <authorList>
            <person name="Beres S.B."/>
            <person name="Sylva G.L."/>
            <person name="Barbian K.D."/>
            <person name="Lei B."/>
            <person name="Hoff J.S."/>
            <person name="Mammarella N.D."/>
            <person name="Liu M.Y."/>
            <person name="Smoot J.C."/>
            <person name="Porcella S.F."/>
            <person name="Parkins L.D."/>
            <person name="Campbell D.S."/>
            <person name="Smith T.M."/>
            <person name="McCormick J.K."/>
            <person name="Leung D.Y."/>
            <person name="Schlievert P.M."/>
            <person name="Musser J.M."/>
        </authorList>
    </citation>
    <scope>NUCLEOTIDE SEQUENCE [LARGE SCALE GENOMIC DNA]</scope>
    <source>
        <strain evidence="2">ATCC BAA-595 / MGAS315</strain>
    </source>
</reference>
<gene>
    <name evidence="1" type="ordered locus">SpyM3_0633</name>
</gene>
<evidence type="ECO:0000313" key="2">
    <source>
        <dbReference type="Proteomes" id="UP000000564"/>
    </source>
</evidence>
<dbReference type="AlphaFoldDB" id="A0A0H2UUP8"/>
<accession>A0A0H2UUP8</accession>
<organism evidence="1 2">
    <name type="scientific">Streptococcus pyogenes serotype M3 (strain ATCC BAA-595 / MGAS315)</name>
    <dbReference type="NCBI Taxonomy" id="198466"/>
    <lineage>
        <taxon>Bacteria</taxon>
        <taxon>Bacillati</taxon>
        <taxon>Bacillota</taxon>
        <taxon>Bacilli</taxon>
        <taxon>Lactobacillales</taxon>
        <taxon>Streptococcaceae</taxon>
        <taxon>Streptococcus</taxon>
    </lineage>
</organism>
<dbReference type="GeneID" id="69900978"/>
<dbReference type="Proteomes" id="UP000000564">
    <property type="component" value="Chromosome"/>
</dbReference>
<sequence>MVKKYQFVKGLATGVLATAATVAGAVFAVKKTIIDPEEEKAAFIEENRKKAARRRVAR</sequence>
<dbReference type="KEGG" id="spg:SpyM3_0633"/>
<protein>
    <recommendedName>
        <fullName evidence="3">DUF3042 domain-containing protein</fullName>
    </recommendedName>
</protein>
<dbReference type="EMBL" id="AE014074">
    <property type="protein sequence ID" value="AAM79240.1"/>
    <property type="molecule type" value="Genomic_DNA"/>
</dbReference>
<dbReference type="InterPro" id="IPR021402">
    <property type="entry name" value="DUF3042"/>
</dbReference>
<dbReference type="HOGENOM" id="CLU_199135_1_0_9"/>
<evidence type="ECO:0000313" key="1">
    <source>
        <dbReference type="EMBL" id="AAM79240.1"/>
    </source>
</evidence>
<dbReference type="Pfam" id="PF11240">
    <property type="entry name" value="DUF3042"/>
    <property type="match status" value="1"/>
</dbReference>